<dbReference type="EMBL" id="BMKK01000002">
    <property type="protein sequence ID" value="GGD51039.1"/>
    <property type="molecule type" value="Genomic_DNA"/>
</dbReference>
<evidence type="ECO:0000313" key="1">
    <source>
        <dbReference type="EMBL" id="GGD51039.1"/>
    </source>
</evidence>
<dbReference type="Pfam" id="PF07313">
    <property type="entry name" value="AmiA-like"/>
    <property type="match status" value="1"/>
</dbReference>
<reference evidence="1" key="1">
    <citation type="journal article" date="2014" name="Int. J. Syst. Evol. Microbiol.">
        <title>Complete genome sequence of Corynebacterium casei LMG S-19264T (=DSM 44701T), isolated from a smear-ripened cheese.</title>
        <authorList>
            <consortium name="US DOE Joint Genome Institute (JGI-PGF)"/>
            <person name="Walter F."/>
            <person name="Albersmeier A."/>
            <person name="Kalinowski J."/>
            <person name="Ruckert C."/>
        </authorList>
    </citation>
    <scope>NUCLEOTIDE SEQUENCE</scope>
    <source>
        <strain evidence="1">CGMCC 1.15958</strain>
    </source>
</reference>
<gene>
    <name evidence="1" type="ORF">GCM10011514_14130</name>
</gene>
<dbReference type="Gene3D" id="2.30.260.10">
    <property type="entry name" value="putative xylanase like domain"/>
    <property type="match status" value="1"/>
</dbReference>
<keyword evidence="2" id="KW-1185">Reference proteome</keyword>
<dbReference type="InterPro" id="IPR010846">
    <property type="entry name" value="AmiA-like"/>
</dbReference>
<dbReference type="GO" id="GO:0045493">
    <property type="term" value="P:xylan catabolic process"/>
    <property type="evidence" value="ECO:0007669"/>
    <property type="project" value="UniProtKB-KW"/>
</dbReference>
<dbReference type="SUPFAM" id="SSF54001">
    <property type="entry name" value="Cysteine proteinases"/>
    <property type="match status" value="1"/>
</dbReference>
<protein>
    <submittedName>
        <fullName evidence="1">Xylanase</fullName>
    </submittedName>
</protein>
<dbReference type="Gene3D" id="1.10.3670.10">
    <property type="entry name" value="Putative xylanase like domain"/>
    <property type="match status" value="1"/>
</dbReference>
<keyword evidence="1" id="KW-0119">Carbohydrate metabolism</keyword>
<keyword evidence="1" id="KW-0858">Xylan degradation</keyword>
<organism evidence="1 2">
    <name type="scientific">Emticicia aquatilis</name>
    <dbReference type="NCBI Taxonomy" id="1537369"/>
    <lineage>
        <taxon>Bacteria</taxon>
        <taxon>Pseudomonadati</taxon>
        <taxon>Bacteroidota</taxon>
        <taxon>Cytophagia</taxon>
        <taxon>Cytophagales</taxon>
        <taxon>Leadbetterellaceae</taxon>
        <taxon>Emticicia</taxon>
    </lineage>
</organism>
<accession>A0A916YLX9</accession>
<keyword evidence="1" id="KW-0624">Polysaccharide degradation</keyword>
<reference evidence="1" key="2">
    <citation type="submission" date="2020-09" db="EMBL/GenBank/DDBJ databases">
        <authorList>
            <person name="Sun Q."/>
            <person name="Zhou Y."/>
        </authorList>
    </citation>
    <scope>NUCLEOTIDE SEQUENCE</scope>
    <source>
        <strain evidence="1">CGMCC 1.15958</strain>
    </source>
</reference>
<comment type="caution">
    <text evidence="1">The sequence shown here is derived from an EMBL/GenBank/DDBJ whole genome shotgun (WGS) entry which is preliminary data.</text>
</comment>
<dbReference type="Proteomes" id="UP000609064">
    <property type="component" value="Unassembled WGS sequence"/>
</dbReference>
<proteinExistence type="predicted"/>
<dbReference type="InterPro" id="IPR038765">
    <property type="entry name" value="Papain-like_cys_pep_sf"/>
</dbReference>
<evidence type="ECO:0000313" key="2">
    <source>
        <dbReference type="Proteomes" id="UP000609064"/>
    </source>
</evidence>
<sequence>MQKMKLPKGENKAQTAIAIAKSFIGQPYKAGTLDALPNEQLVCNLRDFDCWTFVESVTAMTLTKYDEKPSYEKFNNHLKNLRYRKGKVNGYGSRIHYFKEWMIQTEDNNIAQEMTPLIGGEEANKDINFMTSHRSLYTKLQDNESFAAVEKAQKTINTYDFFYIPKSKVAKIESEIQDGDIIGITSGVEGLDFNHEGFAIKQNGRIHLLHASYDLKKVMITTEPLADYLNRIKKHSGITVLRLL</sequence>
<dbReference type="AlphaFoldDB" id="A0A916YLX9"/>
<name>A0A916YLX9_9BACT</name>
<keyword evidence="1" id="KW-0378">Hydrolase</keyword>
<keyword evidence="1" id="KW-0326">Glycosidase</keyword>
<dbReference type="GO" id="GO:0016798">
    <property type="term" value="F:hydrolase activity, acting on glycosyl bonds"/>
    <property type="evidence" value="ECO:0007669"/>
    <property type="project" value="UniProtKB-KW"/>
</dbReference>